<dbReference type="SUPFAM" id="SSF57701">
    <property type="entry name" value="Zn2/Cys6 DNA-binding domain"/>
    <property type="match status" value="1"/>
</dbReference>
<dbReference type="PROSITE" id="PS00463">
    <property type="entry name" value="ZN2_CY6_FUNGAL_1"/>
    <property type="match status" value="1"/>
</dbReference>
<organism evidence="4 5">
    <name type="scientific">Neurospora intermedia</name>
    <dbReference type="NCBI Taxonomy" id="5142"/>
    <lineage>
        <taxon>Eukaryota</taxon>
        <taxon>Fungi</taxon>
        <taxon>Dikarya</taxon>
        <taxon>Ascomycota</taxon>
        <taxon>Pezizomycotina</taxon>
        <taxon>Sordariomycetes</taxon>
        <taxon>Sordariomycetidae</taxon>
        <taxon>Sordariales</taxon>
        <taxon>Sordariaceae</taxon>
        <taxon>Neurospora</taxon>
    </lineage>
</organism>
<keyword evidence="5" id="KW-1185">Reference proteome</keyword>
<feature type="region of interest" description="Disordered" evidence="2">
    <location>
        <begin position="51"/>
        <end position="209"/>
    </location>
</feature>
<accession>A0ABR3D3K3</accession>
<feature type="compositionally biased region" description="Low complexity" evidence="2">
    <location>
        <begin position="300"/>
        <end position="312"/>
    </location>
</feature>
<dbReference type="PROSITE" id="PS50048">
    <property type="entry name" value="ZN2_CY6_FUNGAL_2"/>
    <property type="match status" value="1"/>
</dbReference>
<dbReference type="InterPro" id="IPR001138">
    <property type="entry name" value="Zn2Cys6_DnaBD"/>
</dbReference>
<comment type="caution">
    <text evidence="4">The sequence shown here is derived from an EMBL/GenBank/DDBJ whole genome shotgun (WGS) entry which is preliminary data.</text>
</comment>
<name>A0ABR3D3K3_NEUIN</name>
<feature type="compositionally biased region" description="Basic and acidic residues" evidence="2">
    <location>
        <begin position="615"/>
        <end position="626"/>
    </location>
</feature>
<dbReference type="EMBL" id="JAVLET010000010">
    <property type="protein sequence ID" value="KAL0467252.1"/>
    <property type="molecule type" value="Genomic_DNA"/>
</dbReference>
<dbReference type="Gene3D" id="4.10.240.10">
    <property type="entry name" value="Zn(2)-C6 fungal-type DNA-binding domain"/>
    <property type="match status" value="1"/>
</dbReference>
<feature type="region of interest" description="Disordered" evidence="2">
    <location>
        <begin position="596"/>
        <end position="626"/>
    </location>
</feature>
<dbReference type="InterPro" id="IPR028020">
    <property type="entry name" value="ASX_DEUBAD_dom"/>
</dbReference>
<feature type="compositionally biased region" description="Basic and acidic residues" evidence="2">
    <location>
        <begin position="392"/>
        <end position="401"/>
    </location>
</feature>
<reference evidence="4 5" key="1">
    <citation type="submission" date="2023-09" db="EMBL/GenBank/DDBJ databases">
        <title>Multi-omics analysis of a traditional fermented food reveals byproduct-associated fungal strains for waste-to-food upcycling.</title>
        <authorList>
            <consortium name="Lawrence Berkeley National Laboratory"/>
            <person name="Rekdal V.M."/>
            <person name="Villalobos-Escobedo J.M."/>
            <person name="Rodriguez-Valeron N."/>
            <person name="Garcia M.O."/>
            <person name="Vasquez D.P."/>
            <person name="Damayanti I."/>
            <person name="Sorensen P.M."/>
            <person name="Baidoo E.E."/>
            <person name="De Carvalho A.C."/>
            <person name="Riley R."/>
            <person name="Lipzen A."/>
            <person name="He G."/>
            <person name="Yan M."/>
            <person name="Haridas S."/>
            <person name="Daum C."/>
            <person name="Yoshinaga Y."/>
            <person name="Ng V."/>
            <person name="Grigoriev I.V."/>
            <person name="Munk R."/>
            <person name="Nuraida L."/>
            <person name="Wijaya C.H."/>
            <person name="Morales P.-C."/>
            <person name="Keasling J.D."/>
        </authorList>
    </citation>
    <scope>NUCLEOTIDE SEQUENCE [LARGE SCALE GENOMIC DNA]</scope>
    <source>
        <strain evidence="4 5">FGSC 2613</strain>
    </source>
</reference>
<proteinExistence type="predicted"/>
<feature type="region of interest" description="Disordered" evidence="2">
    <location>
        <begin position="1"/>
        <end position="32"/>
    </location>
</feature>
<evidence type="ECO:0000313" key="4">
    <source>
        <dbReference type="EMBL" id="KAL0467252.1"/>
    </source>
</evidence>
<evidence type="ECO:0000256" key="2">
    <source>
        <dbReference type="SAM" id="MobiDB-lite"/>
    </source>
</evidence>
<dbReference type="CDD" id="cd00067">
    <property type="entry name" value="GAL4"/>
    <property type="match status" value="1"/>
</dbReference>
<dbReference type="Pfam" id="PF13919">
    <property type="entry name" value="ASXH"/>
    <property type="match status" value="1"/>
</dbReference>
<dbReference type="SMART" id="SM00066">
    <property type="entry name" value="GAL4"/>
    <property type="match status" value="1"/>
</dbReference>
<gene>
    <name evidence="4" type="ORF">QR685DRAFT_556533</name>
</gene>
<evidence type="ECO:0000256" key="1">
    <source>
        <dbReference type="ARBA" id="ARBA00023242"/>
    </source>
</evidence>
<dbReference type="Proteomes" id="UP001451303">
    <property type="component" value="Unassembled WGS sequence"/>
</dbReference>
<feature type="compositionally biased region" description="Low complexity" evidence="2">
    <location>
        <begin position="1"/>
        <end position="17"/>
    </location>
</feature>
<keyword evidence="1" id="KW-0539">Nucleus</keyword>
<dbReference type="Pfam" id="PF00172">
    <property type="entry name" value="Zn_clus"/>
    <property type="match status" value="1"/>
</dbReference>
<evidence type="ECO:0000313" key="5">
    <source>
        <dbReference type="Proteomes" id="UP001451303"/>
    </source>
</evidence>
<feature type="domain" description="Zn(2)-C6 fungal-type" evidence="3">
    <location>
        <begin position="218"/>
        <end position="248"/>
    </location>
</feature>
<dbReference type="InterPro" id="IPR036864">
    <property type="entry name" value="Zn2-C6_fun-type_DNA-bd_sf"/>
</dbReference>
<feature type="compositionally biased region" description="Basic residues" evidence="2">
    <location>
        <begin position="73"/>
        <end position="90"/>
    </location>
</feature>
<sequence>MAEEGSSSPLSSVLSSPPASPPRGVSGDWNALHAQEIDTAARMALKEIAAEESTVEEPAVEEPAVEELVVKKPATKKPATKKPATKKPAAKKPAVEQGYVKESEVQGPEEPEGEPATPLAAPSACPENKTEFRPSDQIEARQPEEKASTSWAAINLPPQKLRSVNKPEVPTREEEPTAPTAAPSSVPKKRKSLPEAVSPKENVADSRNILKPKLTRGACTPCRENKLKCLKEKPICSRCSGSGTHCVYAFEQPRKGVSAAARPALSKAEAVPEDVGEPKALSPPNAHADSAAQDLEIENEIATPAIEAATATDSINGQGPKGPKNEDPSTVTKRARKRASGQTSEEAVLNNDAWSLKVIRHSGSSDEQLSTELGKRKASDQDKSSTAKRPRHAGEAPKKTNLDRKWGAPFVYTDEKSPLTNADLRAILLLPRAWDVLTPDGRKDILAKFPDESHILDPGTEIARPDLVSLRNNDHFRYDCARYLENIERGRHDEQWLQEAWVAHEKHKRGDYDDFLIKEFENDWATKIPEELLQKTSRKNETLETDATVAVSKNKAIAKEQHKALPGRTKSASVIQEIPPSDTASVVMAETNASHIANHHPNGHEESNTNGARYTELRFEVPQEVD</sequence>
<protein>
    <submittedName>
        <fullName evidence="4">Asx homology domain-containing protein</fullName>
    </submittedName>
</protein>
<evidence type="ECO:0000259" key="3">
    <source>
        <dbReference type="PROSITE" id="PS50048"/>
    </source>
</evidence>
<feature type="compositionally biased region" description="Acidic residues" evidence="2">
    <location>
        <begin position="53"/>
        <end position="65"/>
    </location>
</feature>
<feature type="compositionally biased region" description="Basic and acidic residues" evidence="2">
    <location>
        <begin position="128"/>
        <end position="147"/>
    </location>
</feature>
<feature type="compositionally biased region" description="Low complexity" evidence="2">
    <location>
        <begin position="177"/>
        <end position="186"/>
    </location>
</feature>
<feature type="region of interest" description="Disordered" evidence="2">
    <location>
        <begin position="258"/>
        <end position="401"/>
    </location>
</feature>
<feature type="compositionally biased region" description="Basic and acidic residues" evidence="2">
    <location>
        <begin position="373"/>
        <end position="385"/>
    </location>
</feature>